<keyword evidence="4 6" id="KW-1133">Transmembrane helix</keyword>
<dbReference type="AlphaFoldDB" id="A0A948W6G1"/>
<evidence type="ECO:0000256" key="2">
    <source>
        <dbReference type="ARBA" id="ARBA00022475"/>
    </source>
</evidence>
<feature type="transmembrane region" description="Helical" evidence="6">
    <location>
        <begin position="365"/>
        <end position="383"/>
    </location>
</feature>
<evidence type="ECO:0000256" key="4">
    <source>
        <dbReference type="ARBA" id="ARBA00022989"/>
    </source>
</evidence>
<organism evidence="7 8">
    <name type="scientific">Eiseniibacteriota bacterium</name>
    <dbReference type="NCBI Taxonomy" id="2212470"/>
    <lineage>
        <taxon>Bacteria</taxon>
        <taxon>Candidatus Eiseniibacteriota</taxon>
    </lineage>
</organism>
<sequence>MTILQRYVIRSLIWPSLLGLGVVTALLSMDFLLDYLDLFIGKGIPFLTVARMYILGLGWMLALSVPCAVLVGVLMTYGRMAQDNEALALQAGGVSLTQIIMPSLILSVIIAAALALFNNYILPDTNHAFANLIVQVNKTRPTAQIQEGVFIDDFPGYTLFISRLDDRSGRMQQVMIFDSSMGSTQPRTILAKQGFLHYKPEQGILVLELEDGEVHEAQAEGGGTTYRRLHFERQTMNITDNSQRGQANPVRRSRGQREMSIPMMVEKIEELHAEAGQYEAERDTALATLGLTDFRQLPGPAPKPLPRLLRWIPWLRPATVQSVLPDSMVGPKQRRWVEEARRKELQVLATGKRIAQFKVEIQKKFSIPAACIIFVLLGAPLGIQSRRGGMAAGFISVGFFLFYYLALVGGEQLADRAILPPWVSMWLPNIILGLLGIYLTWKTCAFGTGK</sequence>
<evidence type="ECO:0000313" key="7">
    <source>
        <dbReference type="EMBL" id="MBU2690611.1"/>
    </source>
</evidence>
<evidence type="ECO:0000256" key="5">
    <source>
        <dbReference type="ARBA" id="ARBA00023136"/>
    </source>
</evidence>
<feature type="transmembrane region" description="Helical" evidence="6">
    <location>
        <begin position="53"/>
        <end position="78"/>
    </location>
</feature>
<dbReference type="EMBL" id="JAHJDP010000032">
    <property type="protein sequence ID" value="MBU2690611.1"/>
    <property type="molecule type" value="Genomic_DNA"/>
</dbReference>
<protein>
    <submittedName>
        <fullName evidence="7">LptF/LptG family permease</fullName>
    </submittedName>
</protein>
<dbReference type="PANTHER" id="PTHR33529">
    <property type="entry name" value="SLR0882 PROTEIN-RELATED"/>
    <property type="match status" value="1"/>
</dbReference>
<feature type="transmembrane region" description="Helical" evidence="6">
    <location>
        <begin position="390"/>
        <end position="410"/>
    </location>
</feature>
<proteinExistence type="predicted"/>
<feature type="transmembrane region" description="Helical" evidence="6">
    <location>
        <begin position="422"/>
        <end position="441"/>
    </location>
</feature>
<keyword evidence="3 6" id="KW-0812">Transmembrane</keyword>
<evidence type="ECO:0000256" key="1">
    <source>
        <dbReference type="ARBA" id="ARBA00004651"/>
    </source>
</evidence>
<keyword evidence="2" id="KW-1003">Cell membrane</keyword>
<accession>A0A948W6G1</accession>
<keyword evidence="5 6" id="KW-0472">Membrane</keyword>
<dbReference type="PANTHER" id="PTHR33529:SF6">
    <property type="entry name" value="YJGP_YJGQ FAMILY PERMEASE"/>
    <property type="match status" value="1"/>
</dbReference>
<dbReference type="GO" id="GO:0043190">
    <property type="term" value="C:ATP-binding cassette (ABC) transporter complex"/>
    <property type="evidence" value="ECO:0007669"/>
    <property type="project" value="TreeGrafter"/>
</dbReference>
<comment type="subcellular location">
    <subcellularLocation>
        <location evidence="1">Cell membrane</location>
        <topology evidence="1">Multi-pass membrane protein</topology>
    </subcellularLocation>
</comment>
<dbReference type="Pfam" id="PF03739">
    <property type="entry name" value="LptF_LptG"/>
    <property type="match status" value="1"/>
</dbReference>
<gene>
    <name evidence="7" type="ORF">KJ970_06745</name>
</gene>
<dbReference type="InterPro" id="IPR005495">
    <property type="entry name" value="LptG/LptF_permease"/>
</dbReference>
<feature type="transmembrane region" description="Helical" evidence="6">
    <location>
        <begin position="99"/>
        <end position="117"/>
    </location>
</feature>
<dbReference type="GO" id="GO:0015920">
    <property type="term" value="P:lipopolysaccharide transport"/>
    <property type="evidence" value="ECO:0007669"/>
    <property type="project" value="TreeGrafter"/>
</dbReference>
<evidence type="ECO:0000256" key="6">
    <source>
        <dbReference type="SAM" id="Phobius"/>
    </source>
</evidence>
<name>A0A948W6G1_UNCEI</name>
<evidence type="ECO:0000256" key="3">
    <source>
        <dbReference type="ARBA" id="ARBA00022692"/>
    </source>
</evidence>
<evidence type="ECO:0000313" key="8">
    <source>
        <dbReference type="Proteomes" id="UP000777784"/>
    </source>
</evidence>
<reference evidence="7" key="1">
    <citation type="submission" date="2021-05" db="EMBL/GenBank/DDBJ databases">
        <title>Energy efficiency and biological interactions define the core microbiome of deep oligotrophic groundwater.</title>
        <authorList>
            <person name="Mehrshad M."/>
            <person name="Lopez-Fernandez M."/>
            <person name="Bell E."/>
            <person name="Bernier-Latmani R."/>
            <person name="Bertilsson S."/>
            <person name="Dopson M."/>
        </authorList>
    </citation>
    <scope>NUCLEOTIDE SEQUENCE</scope>
    <source>
        <strain evidence="7">Modern_marine.mb.64</strain>
    </source>
</reference>
<feature type="transmembrane region" description="Helical" evidence="6">
    <location>
        <begin position="12"/>
        <end position="33"/>
    </location>
</feature>
<dbReference type="Proteomes" id="UP000777784">
    <property type="component" value="Unassembled WGS sequence"/>
</dbReference>
<comment type="caution">
    <text evidence="7">The sequence shown here is derived from an EMBL/GenBank/DDBJ whole genome shotgun (WGS) entry which is preliminary data.</text>
</comment>